<name>A0A3S5FEY3_9PLAT</name>
<dbReference type="Proteomes" id="UP000784294">
    <property type="component" value="Unassembled WGS sequence"/>
</dbReference>
<keyword evidence="1" id="KW-1133">Transmembrane helix</keyword>
<keyword evidence="1" id="KW-0812">Transmembrane</keyword>
<evidence type="ECO:0000313" key="3">
    <source>
        <dbReference type="Proteomes" id="UP000784294"/>
    </source>
</evidence>
<sequence length="348" mass="38872">MGSGRGVSMCSSGIVTEGCRSIVQMSTFERRNRFVPSSRQFGQNGGVAVGRDWPGWALLKADLAESEVRLKSVCTRRGLWRYWIGGGWKRFAFHARMYRLKSLEALAGRLERCPSLDWRQHRRFGDCSYDVFRLGFVTIRIAILIVTISVTVAVAVAVAVVFFVFIVVHLVVVVDLRGFCSSLERLVKPRACRLVGPKEQATCCLGFLFGALGGWGGYRPMAVGQTLQLPLACHDWLMPLWRWSSLRGGEVVRDVGDVRQSPLGWRFRNQTINGEAAGTLGIDIPHGLVTESGLELLPFHRHRLVFVQPGHRQHQSAFHRRRRLARGVSIGRSFAAAPNRPSALAWPP</sequence>
<reference evidence="2" key="1">
    <citation type="submission" date="2018-11" db="EMBL/GenBank/DDBJ databases">
        <authorList>
            <consortium name="Pathogen Informatics"/>
        </authorList>
    </citation>
    <scope>NUCLEOTIDE SEQUENCE</scope>
</reference>
<keyword evidence="3" id="KW-1185">Reference proteome</keyword>
<feature type="non-terminal residue" evidence="2">
    <location>
        <position position="348"/>
    </location>
</feature>
<evidence type="ECO:0000256" key="1">
    <source>
        <dbReference type="SAM" id="Phobius"/>
    </source>
</evidence>
<gene>
    <name evidence="2" type="ORF">PXEA_LOCUS21692</name>
</gene>
<feature type="transmembrane region" description="Helical" evidence="1">
    <location>
        <begin position="141"/>
        <end position="172"/>
    </location>
</feature>
<dbReference type="AlphaFoldDB" id="A0A3S5FEY3"/>
<protein>
    <submittedName>
        <fullName evidence="2">Uncharacterized protein</fullName>
    </submittedName>
</protein>
<keyword evidence="1" id="KW-0472">Membrane</keyword>
<dbReference type="EMBL" id="CAAALY010093589">
    <property type="protein sequence ID" value="VEL28252.1"/>
    <property type="molecule type" value="Genomic_DNA"/>
</dbReference>
<evidence type="ECO:0000313" key="2">
    <source>
        <dbReference type="EMBL" id="VEL28252.1"/>
    </source>
</evidence>
<organism evidence="2 3">
    <name type="scientific">Protopolystoma xenopodis</name>
    <dbReference type="NCBI Taxonomy" id="117903"/>
    <lineage>
        <taxon>Eukaryota</taxon>
        <taxon>Metazoa</taxon>
        <taxon>Spiralia</taxon>
        <taxon>Lophotrochozoa</taxon>
        <taxon>Platyhelminthes</taxon>
        <taxon>Monogenea</taxon>
        <taxon>Polyopisthocotylea</taxon>
        <taxon>Polystomatidea</taxon>
        <taxon>Polystomatidae</taxon>
        <taxon>Protopolystoma</taxon>
    </lineage>
</organism>
<comment type="caution">
    <text evidence="2">The sequence shown here is derived from an EMBL/GenBank/DDBJ whole genome shotgun (WGS) entry which is preliminary data.</text>
</comment>
<accession>A0A3S5FEY3</accession>
<proteinExistence type="predicted"/>